<feature type="compositionally biased region" description="Basic and acidic residues" evidence="1">
    <location>
        <begin position="7"/>
        <end position="20"/>
    </location>
</feature>
<sequence>MVLTCQKNKDNAVPRKHDDETSTSASVSSRTSDSIKKRTSKNKSKKPSKGCEANGANKQSPSNAAIASEWMTDMTNFEGYDAQSFVDMWVSYYESPEDIVLEDGESYSPIACAQILYSTWLSFPDLQFPYAPIKDDPKDPNRVYIEEIYVSGTHKGVPYTLLPGVLPEIPPSGKYISNDEQRFILTMNNGKIQKCEVVALGCFTGFAGLYTQAVYASRWQP</sequence>
<evidence type="ECO:0000313" key="2">
    <source>
        <dbReference type="EMBL" id="CAB9530049.1"/>
    </source>
</evidence>
<proteinExistence type="predicted"/>
<keyword evidence="3" id="KW-1185">Reference proteome</keyword>
<dbReference type="Proteomes" id="UP001153069">
    <property type="component" value="Unassembled WGS sequence"/>
</dbReference>
<dbReference type="AlphaFoldDB" id="A0A9N8F1Y5"/>
<feature type="region of interest" description="Disordered" evidence="1">
    <location>
        <begin position="1"/>
        <end position="62"/>
    </location>
</feature>
<protein>
    <submittedName>
        <fullName evidence="2">Uncharacterized protein</fullName>
    </submittedName>
</protein>
<evidence type="ECO:0000313" key="3">
    <source>
        <dbReference type="Proteomes" id="UP001153069"/>
    </source>
</evidence>
<accession>A0A9N8F1Y5</accession>
<gene>
    <name evidence="2" type="ORF">SEMRO_2722_G335570.1</name>
</gene>
<feature type="compositionally biased region" description="Low complexity" evidence="1">
    <location>
        <begin position="22"/>
        <end position="32"/>
    </location>
</feature>
<organism evidence="2 3">
    <name type="scientific">Seminavis robusta</name>
    <dbReference type="NCBI Taxonomy" id="568900"/>
    <lineage>
        <taxon>Eukaryota</taxon>
        <taxon>Sar</taxon>
        <taxon>Stramenopiles</taxon>
        <taxon>Ochrophyta</taxon>
        <taxon>Bacillariophyta</taxon>
        <taxon>Bacillariophyceae</taxon>
        <taxon>Bacillariophycidae</taxon>
        <taxon>Naviculales</taxon>
        <taxon>Naviculaceae</taxon>
        <taxon>Seminavis</taxon>
    </lineage>
</organism>
<feature type="compositionally biased region" description="Basic residues" evidence="1">
    <location>
        <begin position="37"/>
        <end position="48"/>
    </location>
</feature>
<dbReference type="EMBL" id="CAICTM010002720">
    <property type="protein sequence ID" value="CAB9530049.1"/>
    <property type="molecule type" value="Genomic_DNA"/>
</dbReference>
<evidence type="ECO:0000256" key="1">
    <source>
        <dbReference type="SAM" id="MobiDB-lite"/>
    </source>
</evidence>
<name>A0A9N8F1Y5_9STRA</name>
<comment type="caution">
    <text evidence="2">The sequence shown here is derived from an EMBL/GenBank/DDBJ whole genome shotgun (WGS) entry which is preliminary data.</text>
</comment>
<reference evidence="2" key="1">
    <citation type="submission" date="2020-06" db="EMBL/GenBank/DDBJ databases">
        <authorList>
            <consortium name="Plant Systems Biology data submission"/>
        </authorList>
    </citation>
    <scope>NUCLEOTIDE SEQUENCE</scope>
    <source>
        <strain evidence="2">D6</strain>
    </source>
</reference>